<dbReference type="GO" id="GO:0008270">
    <property type="term" value="F:zinc ion binding"/>
    <property type="evidence" value="ECO:0007669"/>
    <property type="project" value="UniProtKB-KW"/>
</dbReference>
<proteinExistence type="predicted"/>
<dbReference type="GO" id="GO:0003677">
    <property type="term" value="F:DNA binding"/>
    <property type="evidence" value="ECO:0007669"/>
    <property type="project" value="InterPro"/>
</dbReference>
<reference evidence="4 5" key="1">
    <citation type="submission" date="2019-11" db="EMBL/GenBank/DDBJ databases">
        <title>Comparative genomics of hydrocarbon-degrading Desulfosarcina strains.</title>
        <authorList>
            <person name="Watanabe M."/>
            <person name="Kojima H."/>
            <person name="Fukui M."/>
        </authorList>
    </citation>
    <scope>NUCLEOTIDE SEQUENCE [LARGE SCALE GENOMIC DNA]</scope>
    <source>
        <strain evidence="5">oXyS1</strain>
    </source>
</reference>
<dbReference type="GO" id="GO:0006355">
    <property type="term" value="P:regulation of DNA-templated transcription"/>
    <property type="evidence" value="ECO:0007669"/>
    <property type="project" value="InterPro"/>
</dbReference>
<dbReference type="PROSITE" id="PS50966">
    <property type="entry name" value="ZF_SWIM"/>
    <property type="match status" value="1"/>
</dbReference>
<dbReference type="InterPro" id="IPR007527">
    <property type="entry name" value="Znf_SWIM"/>
</dbReference>
<organism evidence="4 5">
    <name type="scientific">Desulfosarcina ovata subsp. ovata</name>
    <dbReference type="NCBI Taxonomy" id="2752305"/>
    <lineage>
        <taxon>Bacteria</taxon>
        <taxon>Pseudomonadati</taxon>
        <taxon>Thermodesulfobacteriota</taxon>
        <taxon>Desulfobacteria</taxon>
        <taxon>Desulfobacterales</taxon>
        <taxon>Desulfosarcinaceae</taxon>
        <taxon>Desulfosarcina</taxon>
    </lineage>
</organism>
<keyword evidence="1" id="KW-0862">Zinc</keyword>
<dbReference type="AlphaFoldDB" id="A0A5K8ABX1"/>
<dbReference type="RefSeq" id="WP_162458959.1">
    <property type="nucleotide sequence ID" value="NZ_AP021879.1"/>
</dbReference>
<dbReference type="InterPro" id="IPR005471">
    <property type="entry name" value="Tscrpt_reg_IclR_N"/>
</dbReference>
<dbReference type="Proteomes" id="UP000422108">
    <property type="component" value="Chromosome"/>
</dbReference>
<dbReference type="Pfam" id="PF09339">
    <property type="entry name" value="HTH_IclR"/>
    <property type="match status" value="1"/>
</dbReference>
<keyword evidence="1" id="KW-0863">Zinc-finger</keyword>
<gene>
    <name evidence="4" type="ORF">DSCOOX_31790</name>
</gene>
<accession>A0A5K8ABX1</accession>
<keyword evidence="1" id="KW-0479">Metal-binding</keyword>
<evidence type="ECO:0000256" key="1">
    <source>
        <dbReference type="PROSITE-ProRule" id="PRU00325"/>
    </source>
</evidence>
<keyword evidence="5" id="KW-1185">Reference proteome</keyword>
<dbReference type="PANTHER" id="PTHR38133">
    <property type="entry name" value="SLR1429 PROTEIN"/>
    <property type="match status" value="1"/>
</dbReference>
<name>A0A5K8ABX1_9BACT</name>
<dbReference type="EMBL" id="AP021879">
    <property type="protein sequence ID" value="BBO89999.1"/>
    <property type="molecule type" value="Genomic_DNA"/>
</dbReference>
<evidence type="ECO:0000256" key="2">
    <source>
        <dbReference type="SAM" id="MobiDB-lite"/>
    </source>
</evidence>
<sequence length="477" mass="52752">MSYFRFPKYVSVAEKRARAEKKIRQLKKKNPDLAPVIIEGRTLARTWWGKSWNRNLERYADYSNRIERGRSYVRHLAVLDLKIDKGAVAALVQGSQRAPYTVEIKIKALPKSNWGAITAACAQQLDSLQDLLAGRFPESLAHLFMQKDSGLFPSPKDIEFACSCPDWAYMCKHVAAVLYGIGARLDEDPALFFLLRQVNMNDLISKAIEDTTAQWIQNAEANETPTIAEADLGNLFGIDMDAVPDLGNLETDVSAKPKLSGKPSQKARATRQAAPGMVSERQQIIELVNTATDGITAAELHHQSGIGIVKIRNVLYQAYHNGEVEKVSRGVYRAKHSRAKAPATPAQRRTAVLKCIETADKGLRAPQVAESAGLPLATVRPIMIRLLNDGAIQRLSRGVYGPLDRTHQKTVPSTTAAIFKLIKNHPKGIGAAALIKQSGCEEKRLRNVLFRLHQKGRIRRIARGTYVAAAGKKQKKA</sequence>
<evidence type="ECO:0000313" key="5">
    <source>
        <dbReference type="Proteomes" id="UP000422108"/>
    </source>
</evidence>
<feature type="region of interest" description="Disordered" evidence="2">
    <location>
        <begin position="252"/>
        <end position="275"/>
    </location>
</feature>
<feature type="domain" description="SWIM-type" evidence="3">
    <location>
        <begin position="152"/>
        <end position="182"/>
    </location>
</feature>
<dbReference type="PANTHER" id="PTHR38133:SF1">
    <property type="entry name" value="SLR1429 PROTEIN"/>
    <property type="match status" value="1"/>
</dbReference>
<evidence type="ECO:0000259" key="3">
    <source>
        <dbReference type="PROSITE" id="PS50966"/>
    </source>
</evidence>
<protein>
    <recommendedName>
        <fullName evidence="3">SWIM-type domain-containing protein</fullName>
    </recommendedName>
</protein>
<evidence type="ECO:0000313" key="4">
    <source>
        <dbReference type="EMBL" id="BBO89999.1"/>
    </source>
</evidence>